<evidence type="ECO:0000256" key="8">
    <source>
        <dbReference type="ARBA" id="ARBA00048090"/>
    </source>
</evidence>
<dbReference type="NCBIfam" id="TIGR01313">
    <property type="entry name" value="therm_gnt_kin"/>
    <property type="match status" value="1"/>
</dbReference>
<dbReference type="EC" id="2.7.1.12" evidence="3 9"/>
<name>A0ABP5MCG1_9MICO</name>
<dbReference type="InterPro" id="IPR006001">
    <property type="entry name" value="Therm_gnt_kin"/>
</dbReference>
<dbReference type="CDD" id="cd02021">
    <property type="entry name" value="GntK"/>
    <property type="match status" value="1"/>
</dbReference>
<dbReference type="Proteomes" id="UP001501599">
    <property type="component" value="Unassembled WGS sequence"/>
</dbReference>
<evidence type="ECO:0000256" key="5">
    <source>
        <dbReference type="ARBA" id="ARBA00022741"/>
    </source>
</evidence>
<evidence type="ECO:0000313" key="10">
    <source>
        <dbReference type="EMBL" id="GAA2170325.1"/>
    </source>
</evidence>
<gene>
    <name evidence="10" type="ORF">GCM10009846_00290</name>
</gene>
<keyword evidence="5 9" id="KW-0547">Nucleotide-binding</keyword>
<comment type="pathway">
    <text evidence="1">Carbohydrate acid metabolism.</text>
</comment>
<dbReference type="PANTHER" id="PTHR43442:SF3">
    <property type="entry name" value="GLUCONOKINASE-RELATED"/>
    <property type="match status" value="1"/>
</dbReference>
<proteinExistence type="inferred from homology"/>
<evidence type="ECO:0000313" key="11">
    <source>
        <dbReference type="Proteomes" id="UP001501599"/>
    </source>
</evidence>
<evidence type="ECO:0000256" key="3">
    <source>
        <dbReference type="ARBA" id="ARBA00012054"/>
    </source>
</evidence>
<dbReference type="Gene3D" id="3.40.50.300">
    <property type="entry name" value="P-loop containing nucleotide triphosphate hydrolases"/>
    <property type="match status" value="1"/>
</dbReference>
<comment type="catalytic activity">
    <reaction evidence="8 9">
        <text>D-gluconate + ATP = 6-phospho-D-gluconate + ADP + H(+)</text>
        <dbReference type="Rhea" id="RHEA:19433"/>
        <dbReference type="ChEBI" id="CHEBI:15378"/>
        <dbReference type="ChEBI" id="CHEBI:18391"/>
        <dbReference type="ChEBI" id="CHEBI:30616"/>
        <dbReference type="ChEBI" id="CHEBI:58759"/>
        <dbReference type="ChEBI" id="CHEBI:456216"/>
        <dbReference type="EC" id="2.7.1.12"/>
    </reaction>
</comment>
<evidence type="ECO:0000256" key="2">
    <source>
        <dbReference type="ARBA" id="ARBA00008420"/>
    </source>
</evidence>
<accession>A0ABP5MCG1</accession>
<organism evidence="10 11">
    <name type="scientific">Agrococcus versicolor</name>
    <dbReference type="NCBI Taxonomy" id="501482"/>
    <lineage>
        <taxon>Bacteria</taxon>
        <taxon>Bacillati</taxon>
        <taxon>Actinomycetota</taxon>
        <taxon>Actinomycetes</taxon>
        <taxon>Micrococcales</taxon>
        <taxon>Microbacteriaceae</taxon>
        <taxon>Agrococcus</taxon>
    </lineage>
</organism>
<reference evidence="11" key="1">
    <citation type="journal article" date="2019" name="Int. J. Syst. Evol. Microbiol.">
        <title>The Global Catalogue of Microorganisms (GCM) 10K type strain sequencing project: providing services to taxonomists for standard genome sequencing and annotation.</title>
        <authorList>
            <consortium name="The Broad Institute Genomics Platform"/>
            <consortium name="The Broad Institute Genome Sequencing Center for Infectious Disease"/>
            <person name="Wu L."/>
            <person name="Ma J."/>
        </authorList>
    </citation>
    <scope>NUCLEOTIDE SEQUENCE [LARGE SCALE GENOMIC DNA]</scope>
    <source>
        <strain evidence="11">JCM 16026</strain>
    </source>
</reference>
<evidence type="ECO:0000256" key="6">
    <source>
        <dbReference type="ARBA" id="ARBA00022777"/>
    </source>
</evidence>
<dbReference type="PANTHER" id="PTHR43442">
    <property type="entry name" value="GLUCONOKINASE-RELATED"/>
    <property type="match status" value="1"/>
</dbReference>
<comment type="similarity">
    <text evidence="2 9">Belongs to the gluconokinase GntK/GntV family.</text>
</comment>
<evidence type="ECO:0000256" key="9">
    <source>
        <dbReference type="RuleBase" id="RU363066"/>
    </source>
</evidence>
<dbReference type="RefSeq" id="WP_344339097.1">
    <property type="nucleotide sequence ID" value="NZ_BAAAQT010000001.1"/>
</dbReference>
<sequence length="170" mass="18324">MREVLVIAGVAGCGKSTVAAALARELGWALIEGDDHHDEASVARMRDGTGLTDVDRTPWLGRIATTIRGIDGSSVVACSALAHRHREVLRSSARNVSFVQLSLSTTEATRRLAARRGHFARSSLVASQFRDLEPLRPDESGVIVDATESIDTIVASVVADRIRRADRLAR</sequence>
<evidence type="ECO:0000256" key="1">
    <source>
        <dbReference type="ARBA" id="ARBA00004761"/>
    </source>
</evidence>
<protein>
    <recommendedName>
        <fullName evidence="3 9">Gluconokinase</fullName>
        <ecNumber evidence="3 9">2.7.1.12</ecNumber>
    </recommendedName>
</protein>
<keyword evidence="4 9" id="KW-0808">Transferase</keyword>
<dbReference type="Pfam" id="PF13671">
    <property type="entry name" value="AAA_33"/>
    <property type="match status" value="1"/>
</dbReference>
<dbReference type="InterPro" id="IPR027417">
    <property type="entry name" value="P-loop_NTPase"/>
</dbReference>
<keyword evidence="11" id="KW-1185">Reference proteome</keyword>
<keyword evidence="6 9" id="KW-0418">Kinase</keyword>
<dbReference type="EMBL" id="BAAAQT010000001">
    <property type="protein sequence ID" value="GAA2170325.1"/>
    <property type="molecule type" value="Genomic_DNA"/>
</dbReference>
<dbReference type="SUPFAM" id="SSF52540">
    <property type="entry name" value="P-loop containing nucleoside triphosphate hydrolases"/>
    <property type="match status" value="1"/>
</dbReference>
<keyword evidence="7 9" id="KW-0067">ATP-binding</keyword>
<evidence type="ECO:0000256" key="7">
    <source>
        <dbReference type="ARBA" id="ARBA00022840"/>
    </source>
</evidence>
<evidence type="ECO:0000256" key="4">
    <source>
        <dbReference type="ARBA" id="ARBA00022679"/>
    </source>
</evidence>
<comment type="caution">
    <text evidence="10">The sequence shown here is derived from an EMBL/GenBank/DDBJ whole genome shotgun (WGS) entry which is preliminary data.</text>
</comment>